<dbReference type="AlphaFoldDB" id="A0A5C4T8A4"/>
<dbReference type="OrthoDB" id="2665051at2"/>
<protein>
    <submittedName>
        <fullName evidence="2">Uncharacterized protein</fullName>
    </submittedName>
</protein>
<dbReference type="Proteomes" id="UP000307943">
    <property type="component" value="Unassembled WGS sequence"/>
</dbReference>
<proteinExistence type="predicted"/>
<accession>A0A5C4T8A4</accession>
<evidence type="ECO:0000313" key="2">
    <source>
        <dbReference type="EMBL" id="TNJ65162.1"/>
    </source>
</evidence>
<gene>
    <name evidence="2" type="ORF">FE784_16320</name>
</gene>
<evidence type="ECO:0000313" key="3">
    <source>
        <dbReference type="Proteomes" id="UP000307943"/>
    </source>
</evidence>
<comment type="caution">
    <text evidence="2">The sequence shown here is derived from an EMBL/GenBank/DDBJ whole genome shotgun (WGS) entry which is preliminary data.</text>
</comment>
<feature type="region of interest" description="Disordered" evidence="1">
    <location>
        <begin position="1"/>
        <end position="33"/>
    </location>
</feature>
<dbReference type="RefSeq" id="WP_139603286.1">
    <property type="nucleotide sequence ID" value="NZ_VDCQ01000021.1"/>
</dbReference>
<dbReference type="EMBL" id="VDCQ01000021">
    <property type="protein sequence ID" value="TNJ65162.1"/>
    <property type="molecule type" value="Genomic_DNA"/>
</dbReference>
<sequence length="73" mass="8109">MMEISSRPAAYAASRNGLAERSGASGQNDECPFKQPPRCVACVWGRWEASRQFCMMPVCIKETVPDEDGRERG</sequence>
<evidence type="ECO:0000256" key="1">
    <source>
        <dbReference type="SAM" id="MobiDB-lite"/>
    </source>
</evidence>
<keyword evidence="3" id="KW-1185">Reference proteome</keyword>
<organism evidence="2 3">
    <name type="scientific">Paenibacillus hemerocallicola</name>
    <dbReference type="NCBI Taxonomy" id="1172614"/>
    <lineage>
        <taxon>Bacteria</taxon>
        <taxon>Bacillati</taxon>
        <taxon>Bacillota</taxon>
        <taxon>Bacilli</taxon>
        <taxon>Bacillales</taxon>
        <taxon>Paenibacillaceae</taxon>
        <taxon>Paenibacillus</taxon>
    </lineage>
</organism>
<name>A0A5C4T8A4_9BACL</name>
<reference evidence="2 3" key="1">
    <citation type="submission" date="2019-05" db="EMBL/GenBank/DDBJ databases">
        <title>We sequenced the genome of Paenibacillus hemerocallicola KCTC 33185 for further insight into its adaptation and study the phylogeny of Paenibacillus.</title>
        <authorList>
            <person name="Narsing Rao M.P."/>
        </authorList>
    </citation>
    <scope>NUCLEOTIDE SEQUENCE [LARGE SCALE GENOMIC DNA]</scope>
    <source>
        <strain evidence="2 3">KCTC 33185</strain>
    </source>
</reference>